<dbReference type="Proteomes" id="UP000298602">
    <property type="component" value="Chromosome"/>
</dbReference>
<dbReference type="CDD" id="cd01898">
    <property type="entry name" value="Obg"/>
    <property type="match status" value="1"/>
</dbReference>
<dbReference type="KEGG" id="dax:FDQ92_05125"/>
<feature type="binding site" evidence="8">
    <location>
        <position position="193"/>
    </location>
    <ligand>
        <name>Mg(2+)</name>
        <dbReference type="ChEBI" id="CHEBI:18420"/>
    </ligand>
</feature>
<keyword evidence="13" id="KW-1185">Reference proteome</keyword>
<evidence type="ECO:0000259" key="11">
    <source>
        <dbReference type="PROSITE" id="PS51883"/>
    </source>
</evidence>
<evidence type="ECO:0000256" key="2">
    <source>
        <dbReference type="ARBA" id="ARBA00022490"/>
    </source>
</evidence>
<dbReference type="NCBIfam" id="NF008955">
    <property type="entry name" value="PRK12297.1"/>
    <property type="match status" value="1"/>
</dbReference>
<feature type="binding site" evidence="8">
    <location>
        <begin position="312"/>
        <end position="314"/>
    </location>
    <ligand>
        <name>GTP</name>
        <dbReference type="ChEBI" id="CHEBI:37565"/>
    </ligand>
</feature>
<name>A0A4P8L4A6_9BACT</name>
<dbReference type="InterPro" id="IPR031167">
    <property type="entry name" value="G_OBG"/>
</dbReference>
<dbReference type="EMBL" id="CP040098">
    <property type="protein sequence ID" value="QCQ21612.1"/>
    <property type="molecule type" value="Genomic_DNA"/>
</dbReference>
<dbReference type="InterPro" id="IPR027417">
    <property type="entry name" value="P-loop_NTPase"/>
</dbReference>
<dbReference type="SUPFAM" id="SSF82051">
    <property type="entry name" value="Obg GTP-binding protein N-terminal domain"/>
    <property type="match status" value="1"/>
</dbReference>
<feature type="binding site" evidence="8">
    <location>
        <position position="173"/>
    </location>
    <ligand>
        <name>Mg(2+)</name>
        <dbReference type="ChEBI" id="CHEBI:18420"/>
    </ligand>
</feature>
<comment type="subunit">
    <text evidence="8">Monomer.</text>
</comment>
<dbReference type="GO" id="GO:0000287">
    <property type="term" value="F:magnesium ion binding"/>
    <property type="evidence" value="ECO:0007669"/>
    <property type="project" value="InterPro"/>
</dbReference>
<comment type="function">
    <text evidence="8">An essential GTPase which binds GTP, GDP and possibly (p)ppGpp with moderate affinity, with high nucleotide exchange rates and a fairly low GTP hydrolysis rate. Plays a role in control of the cell cycle, stress response, ribosome biogenesis and in those bacteria that undergo differentiation, in morphogenesis control.</text>
</comment>
<evidence type="ECO:0000259" key="10">
    <source>
        <dbReference type="PROSITE" id="PS51710"/>
    </source>
</evidence>
<feature type="binding site" evidence="8">
    <location>
        <begin position="191"/>
        <end position="195"/>
    </location>
    <ligand>
        <name>GTP</name>
        <dbReference type="ChEBI" id="CHEBI:37565"/>
    </ligand>
</feature>
<dbReference type="FunFam" id="2.70.210.12:FF:000001">
    <property type="entry name" value="GTPase Obg"/>
    <property type="match status" value="1"/>
</dbReference>
<dbReference type="InterPro" id="IPR045086">
    <property type="entry name" value="OBG_GTPase"/>
</dbReference>
<keyword evidence="4 8" id="KW-0547">Nucleotide-binding</keyword>
<dbReference type="GO" id="GO:0003924">
    <property type="term" value="F:GTPase activity"/>
    <property type="evidence" value="ECO:0007669"/>
    <property type="project" value="UniProtKB-UniRule"/>
</dbReference>
<keyword evidence="3 8" id="KW-0479">Metal-binding</keyword>
<feature type="domain" description="OBG-type G" evidence="10">
    <location>
        <begin position="160"/>
        <end position="331"/>
    </location>
</feature>
<dbReference type="NCBIfam" id="TIGR02729">
    <property type="entry name" value="Obg_CgtA"/>
    <property type="match status" value="1"/>
</dbReference>
<dbReference type="GO" id="GO:0005525">
    <property type="term" value="F:GTP binding"/>
    <property type="evidence" value="ECO:0007669"/>
    <property type="project" value="UniProtKB-UniRule"/>
</dbReference>
<feature type="region of interest" description="Disordered" evidence="9">
    <location>
        <begin position="126"/>
        <end position="146"/>
    </location>
</feature>
<sequence>MKFIDEAKIRVEAGKGGNGCMSFRREKYVPRGGPDGGDGGKGGDVWLEATEQKATLLDFRYRRIFRARRGTHGQGKNKHGKGGSDLVLPVPVGTVVKDVETGEVLADLDAPGTRWCAARGGRGGRGNARFATSTRQAPRFSEEGEEGQSRDIQLELKLLADVGLVGFPNAGKSTLIAAVSAARPKIADYPFTTLIPTLGVVQVDDSRLFIIADIPGLIEGAHEGAGLGIRFLRHIERTKVLVHLIDISTVPEDRPLEPLEKIEHELYSYSPALLQKPRVVVLSKIDLLGDQSAVERITTNFQGVGHPVMAVSALTGKGLQPLLRLLAELLQEHSRCSQPFPPPADSLGATS</sequence>
<dbReference type="PROSITE" id="PS51883">
    <property type="entry name" value="OBG"/>
    <property type="match status" value="1"/>
</dbReference>
<evidence type="ECO:0000313" key="12">
    <source>
        <dbReference type="EMBL" id="QCQ21612.1"/>
    </source>
</evidence>
<keyword evidence="2 8" id="KW-0963">Cytoplasm</keyword>
<evidence type="ECO:0000313" key="13">
    <source>
        <dbReference type="Proteomes" id="UP000298602"/>
    </source>
</evidence>
<dbReference type="SUPFAM" id="SSF52540">
    <property type="entry name" value="P-loop containing nucleoside triphosphate hydrolases"/>
    <property type="match status" value="1"/>
</dbReference>
<evidence type="ECO:0000256" key="8">
    <source>
        <dbReference type="HAMAP-Rule" id="MF_01454"/>
    </source>
</evidence>
<dbReference type="EC" id="3.6.5.-" evidence="8"/>
<dbReference type="GO" id="GO:0005737">
    <property type="term" value="C:cytoplasm"/>
    <property type="evidence" value="ECO:0007669"/>
    <property type="project" value="UniProtKB-SubCell"/>
</dbReference>
<comment type="subcellular location">
    <subcellularLocation>
        <location evidence="8">Cytoplasm</location>
    </subcellularLocation>
</comment>
<evidence type="ECO:0000256" key="9">
    <source>
        <dbReference type="SAM" id="MobiDB-lite"/>
    </source>
</evidence>
<dbReference type="RefSeq" id="WP_137423581.1">
    <property type="nucleotide sequence ID" value="NZ_CP040098.1"/>
</dbReference>
<comment type="similarity">
    <text evidence="1 8">Belongs to the TRAFAC class OBG-HflX-like GTPase superfamily. OBG GTPase family.</text>
</comment>
<evidence type="ECO:0000256" key="6">
    <source>
        <dbReference type="ARBA" id="ARBA00022842"/>
    </source>
</evidence>
<comment type="cofactor">
    <cofactor evidence="8">
        <name>Mg(2+)</name>
        <dbReference type="ChEBI" id="CHEBI:18420"/>
    </cofactor>
</comment>
<dbReference type="NCBIfam" id="NF008954">
    <property type="entry name" value="PRK12296.1"/>
    <property type="match status" value="1"/>
</dbReference>
<dbReference type="Gene3D" id="3.40.50.300">
    <property type="entry name" value="P-loop containing nucleotide triphosphate hydrolases"/>
    <property type="match status" value="1"/>
</dbReference>
<evidence type="ECO:0000256" key="1">
    <source>
        <dbReference type="ARBA" id="ARBA00007699"/>
    </source>
</evidence>
<dbReference type="PIRSF" id="PIRSF002401">
    <property type="entry name" value="GTP_bd_Obg/CgtA"/>
    <property type="match status" value="1"/>
</dbReference>
<feature type="binding site" evidence="8">
    <location>
        <begin position="283"/>
        <end position="286"/>
    </location>
    <ligand>
        <name>GTP</name>
        <dbReference type="ChEBI" id="CHEBI:37565"/>
    </ligand>
</feature>
<dbReference type="Pfam" id="PF01926">
    <property type="entry name" value="MMR_HSR1"/>
    <property type="match status" value="1"/>
</dbReference>
<feature type="binding site" evidence="8">
    <location>
        <begin position="213"/>
        <end position="216"/>
    </location>
    <ligand>
        <name>GTP</name>
        <dbReference type="ChEBI" id="CHEBI:37565"/>
    </ligand>
</feature>
<accession>A0A4P8L4A6</accession>
<dbReference type="PROSITE" id="PS00905">
    <property type="entry name" value="GTP1_OBG"/>
    <property type="match status" value="1"/>
</dbReference>
<dbReference type="NCBIfam" id="NF008956">
    <property type="entry name" value="PRK12299.1"/>
    <property type="match status" value="1"/>
</dbReference>
<dbReference type="GO" id="GO:0042254">
    <property type="term" value="P:ribosome biogenesis"/>
    <property type="evidence" value="ECO:0007669"/>
    <property type="project" value="UniProtKB-UniRule"/>
</dbReference>
<keyword evidence="6 8" id="KW-0460">Magnesium</keyword>
<dbReference type="PROSITE" id="PS51710">
    <property type="entry name" value="G_OBG"/>
    <property type="match status" value="1"/>
</dbReference>
<evidence type="ECO:0000256" key="4">
    <source>
        <dbReference type="ARBA" id="ARBA00022741"/>
    </source>
</evidence>
<dbReference type="InterPro" id="IPR036726">
    <property type="entry name" value="GTP1_OBG_dom_sf"/>
</dbReference>
<gene>
    <name evidence="12" type="primary">obgE</name>
    <name evidence="8" type="synonym">obg</name>
    <name evidence="12" type="ORF">FDQ92_05125</name>
</gene>
<organism evidence="12 13">
    <name type="scientific">Desulfoglaeba alkanexedens ALDC</name>
    <dbReference type="NCBI Taxonomy" id="980445"/>
    <lineage>
        <taxon>Bacteria</taxon>
        <taxon>Pseudomonadati</taxon>
        <taxon>Thermodesulfobacteriota</taxon>
        <taxon>Syntrophobacteria</taxon>
        <taxon>Syntrophobacterales</taxon>
        <taxon>Syntrophobacteraceae</taxon>
        <taxon>Desulfoglaeba</taxon>
    </lineage>
</organism>
<reference evidence="12 13" key="1">
    <citation type="submission" date="2019-05" db="EMBL/GenBank/DDBJ databases">
        <title>The Complete Genome Sequence of the n-alkane-degrading Desulfoglaeba alkanexedens ALDC reveals multiple alkylsuccinate synthase gene clusters.</title>
        <authorList>
            <person name="Callaghan A.V."/>
            <person name="Davidova I.A."/>
            <person name="Duncan K.E."/>
            <person name="Morris B."/>
            <person name="McInerney M.J."/>
        </authorList>
    </citation>
    <scope>NUCLEOTIDE SEQUENCE [LARGE SCALE GENOMIC DNA]</scope>
    <source>
        <strain evidence="12 13">ALDC</strain>
    </source>
</reference>
<keyword evidence="5 8" id="KW-0378">Hydrolase</keyword>
<dbReference type="Pfam" id="PF01018">
    <property type="entry name" value="GTP1_OBG"/>
    <property type="match status" value="1"/>
</dbReference>
<keyword evidence="7 8" id="KW-0342">GTP-binding</keyword>
<dbReference type="InterPro" id="IPR014100">
    <property type="entry name" value="GTP-bd_Obg/CgtA"/>
</dbReference>
<dbReference type="AlphaFoldDB" id="A0A4P8L4A6"/>
<dbReference type="InterPro" id="IPR006169">
    <property type="entry name" value="GTP1_OBG_dom"/>
</dbReference>
<feature type="binding site" evidence="8">
    <location>
        <begin position="166"/>
        <end position="173"/>
    </location>
    <ligand>
        <name>GTP</name>
        <dbReference type="ChEBI" id="CHEBI:37565"/>
    </ligand>
</feature>
<dbReference type="PANTHER" id="PTHR11702">
    <property type="entry name" value="DEVELOPMENTALLY REGULATED GTP-BINDING PROTEIN-RELATED"/>
    <property type="match status" value="1"/>
</dbReference>
<dbReference type="HAMAP" id="MF_01454">
    <property type="entry name" value="GTPase_Obg"/>
    <property type="match status" value="1"/>
</dbReference>
<evidence type="ECO:0000256" key="5">
    <source>
        <dbReference type="ARBA" id="ARBA00022801"/>
    </source>
</evidence>
<dbReference type="GO" id="GO:0043022">
    <property type="term" value="F:ribosome binding"/>
    <property type="evidence" value="ECO:0007669"/>
    <property type="project" value="UniProtKB-ARBA"/>
</dbReference>
<dbReference type="OrthoDB" id="9807318at2"/>
<reference evidence="12 13" key="2">
    <citation type="submission" date="2019-05" db="EMBL/GenBank/DDBJ databases">
        <authorList>
            <person name="Suflita J.M."/>
            <person name="Marks C.R."/>
        </authorList>
    </citation>
    <scope>NUCLEOTIDE SEQUENCE [LARGE SCALE GENOMIC DNA]</scope>
    <source>
        <strain evidence="12 13">ALDC</strain>
    </source>
</reference>
<feature type="domain" description="Obg" evidence="11">
    <location>
        <begin position="1"/>
        <end position="159"/>
    </location>
</feature>
<evidence type="ECO:0000256" key="7">
    <source>
        <dbReference type="ARBA" id="ARBA00023134"/>
    </source>
</evidence>
<dbReference type="PANTHER" id="PTHR11702:SF31">
    <property type="entry name" value="MITOCHONDRIAL RIBOSOME-ASSOCIATED GTPASE 2"/>
    <property type="match status" value="1"/>
</dbReference>
<dbReference type="InterPro" id="IPR006074">
    <property type="entry name" value="GTP1-OBG_CS"/>
</dbReference>
<dbReference type="PRINTS" id="PR00326">
    <property type="entry name" value="GTP1OBG"/>
</dbReference>
<protein>
    <recommendedName>
        <fullName evidence="8">GTPase Obg</fullName>
        <ecNumber evidence="8">3.6.5.-</ecNumber>
    </recommendedName>
    <alternativeName>
        <fullName evidence="8">GTP-binding protein Obg</fullName>
    </alternativeName>
</protein>
<dbReference type="Gene3D" id="2.70.210.12">
    <property type="entry name" value="GTP1/OBG domain"/>
    <property type="match status" value="1"/>
</dbReference>
<evidence type="ECO:0000256" key="3">
    <source>
        <dbReference type="ARBA" id="ARBA00022723"/>
    </source>
</evidence>
<dbReference type="InterPro" id="IPR006073">
    <property type="entry name" value="GTP-bd"/>
</dbReference>
<proteinExistence type="inferred from homology"/>